<reference evidence="3" key="1">
    <citation type="submission" date="2025-08" db="UniProtKB">
        <authorList>
            <consortium name="RefSeq"/>
        </authorList>
    </citation>
    <scope>IDENTIFICATION</scope>
    <source>
        <tissue evidence="3">Whole body</tissue>
    </source>
</reference>
<protein>
    <submittedName>
        <fullName evidence="3">Uncharacterized protein LOC112693700</fullName>
    </submittedName>
</protein>
<dbReference type="InterPro" id="IPR012337">
    <property type="entry name" value="RNaseH-like_sf"/>
</dbReference>
<dbReference type="PANTHER" id="PTHR46289">
    <property type="entry name" value="52 KDA REPRESSOR OF THE INHIBITOR OF THE PROTEIN KINASE-LIKE PROTEIN-RELATED"/>
    <property type="match status" value="1"/>
</dbReference>
<dbReference type="SUPFAM" id="SSF53098">
    <property type="entry name" value="Ribonuclease H-like"/>
    <property type="match status" value="1"/>
</dbReference>
<dbReference type="OrthoDB" id="6594053at2759"/>
<evidence type="ECO:0000313" key="2">
    <source>
        <dbReference type="Proteomes" id="UP000694846"/>
    </source>
</evidence>
<evidence type="ECO:0000259" key="1">
    <source>
        <dbReference type="Pfam" id="PF05699"/>
    </source>
</evidence>
<keyword evidence="2" id="KW-1185">Reference proteome</keyword>
<gene>
    <name evidence="3" type="primary">LOC112693700</name>
</gene>
<dbReference type="GeneID" id="112693700"/>
<organism evidence="2 3">
    <name type="scientific">Sipha flava</name>
    <name type="common">yellow sugarcane aphid</name>
    <dbReference type="NCBI Taxonomy" id="143950"/>
    <lineage>
        <taxon>Eukaryota</taxon>
        <taxon>Metazoa</taxon>
        <taxon>Ecdysozoa</taxon>
        <taxon>Arthropoda</taxon>
        <taxon>Hexapoda</taxon>
        <taxon>Insecta</taxon>
        <taxon>Pterygota</taxon>
        <taxon>Neoptera</taxon>
        <taxon>Paraneoptera</taxon>
        <taxon>Hemiptera</taxon>
        <taxon>Sternorrhyncha</taxon>
        <taxon>Aphidomorpha</taxon>
        <taxon>Aphidoidea</taxon>
        <taxon>Aphididae</taxon>
        <taxon>Sipha</taxon>
    </lineage>
</organism>
<dbReference type="RefSeq" id="XP_025424675.1">
    <property type="nucleotide sequence ID" value="XM_025568890.1"/>
</dbReference>
<dbReference type="Proteomes" id="UP000694846">
    <property type="component" value="Unplaced"/>
</dbReference>
<dbReference type="InterPro" id="IPR052958">
    <property type="entry name" value="IFN-induced_PKR_regulator"/>
</dbReference>
<dbReference type="AlphaFoldDB" id="A0A8B8GNU4"/>
<proteinExistence type="predicted"/>
<sequence length="238" mass="27487">MAMSLAQDTSDELNAFRENADSEFHEIFIKAKNIANKFESPLKIPRISNVQKNRMNIKTDDLEKYYRISIFIPCIDSFINQLKTRFIDHKTILNGFQSLFDTKGSEDDSIKLIDTYKEEFNSPTSVVLGEFKLWQRKLSNMNDKPNNAIDALNICNKDMYPGIFNLLQILATLPVSTASNGRTFSKLKLIKTYLRNTISENRLNGLAMMSIYRKDSLLPEDILDELTRPEKKQSIWDV</sequence>
<name>A0A8B8GNU4_9HEMI</name>
<dbReference type="GO" id="GO:0046983">
    <property type="term" value="F:protein dimerization activity"/>
    <property type="evidence" value="ECO:0007669"/>
    <property type="project" value="InterPro"/>
</dbReference>
<dbReference type="InterPro" id="IPR008906">
    <property type="entry name" value="HATC_C_dom"/>
</dbReference>
<evidence type="ECO:0000313" key="3">
    <source>
        <dbReference type="RefSeq" id="XP_025424675.1"/>
    </source>
</evidence>
<feature type="domain" description="HAT C-terminal dimerisation" evidence="1">
    <location>
        <begin position="145"/>
        <end position="212"/>
    </location>
</feature>
<dbReference type="PANTHER" id="PTHR46289:SF14">
    <property type="entry name" value="DUF4371 DOMAIN-CONTAINING PROTEIN"/>
    <property type="match status" value="1"/>
</dbReference>
<dbReference type="Pfam" id="PF05699">
    <property type="entry name" value="Dimer_Tnp_hAT"/>
    <property type="match status" value="1"/>
</dbReference>
<accession>A0A8B8GNU4</accession>